<protein>
    <recommendedName>
        <fullName evidence="3">histidine kinase</fullName>
        <ecNumber evidence="3">2.7.13.3</ecNumber>
    </recommendedName>
</protein>
<dbReference type="InterPro" id="IPR003594">
    <property type="entry name" value="HATPase_dom"/>
</dbReference>
<organism evidence="17 18">
    <name type="scientific">Cohnella hongkongensis</name>
    <dbReference type="NCBI Taxonomy" id="178337"/>
    <lineage>
        <taxon>Bacteria</taxon>
        <taxon>Bacillati</taxon>
        <taxon>Bacillota</taxon>
        <taxon>Bacilli</taxon>
        <taxon>Bacillales</taxon>
        <taxon>Paenibacillaceae</taxon>
        <taxon>Cohnella</taxon>
    </lineage>
</organism>
<feature type="transmembrane region" description="Helical" evidence="14">
    <location>
        <begin position="302"/>
        <end position="321"/>
    </location>
</feature>
<keyword evidence="6 17" id="KW-0808">Transferase</keyword>
<dbReference type="Proteomes" id="UP001596028">
    <property type="component" value="Unassembled WGS sequence"/>
</dbReference>
<evidence type="ECO:0000256" key="13">
    <source>
        <dbReference type="ARBA" id="ARBA00023136"/>
    </source>
</evidence>
<dbReference type="Gene3D" id="6.10.340.10">
    <property type="match status" value="1"/>
</dbReference>
<keyword evidence="10" id="KW-0067">ATP-binding</keyword>
<dbReference type="EMBL" id="JBHSEP010000017">
    <property type="protein sequence ID" value="MFC4600558.1"/>
    <property type="molecule type" value="Genomic_DNA"/>
</dbReference>
<evidence type="ECO:0000256" key="12">
    <source>
        <dbReference type="ARBA" id="ARBA00023012"/>
    </source>
</evidence>
<dbReference type="Pfam" id="PF02743">
    <property type="entry name" value="dCache_1"/>
    <property type="match status" value="1"/>
</dbReference>
<keyword evidence="8" id="KW-0547">Nucleotide-binding</keyword>
<evidence type="ECO:0000256" key="9">
    <source>
        <dbReference type="ARBA" id="ARBA00022777"/>
    </source>
</evidence>
<evidence type="ECO:0000313" key="17">
    <source>
        <dbReference type="EMBL" id="MFC4600558.1"/>
    </source>
</evidence>
<evidence type="ECO:0000256" key="5">
    <source>
        <dbReference type="ARBA" id="ARBA00022553"/>
    </source>
</evidence>
<dbReference type="PROSITE" id="PS50109">
    <property type="entry name" value="HIS_KIN"/>
    <property type="match status" value="1"/>
</dbReference>
<keyword evidence="18" id="KW-1185">Reference proteome</keyword>
<evidence type="ECO:0000256" key="8">
    <source>
        <dbReference type="ARBA" id="ARBA00022741"/>
    </source>
</evidence>
<proteinExistence type="predicted"/>
<dbReference type="InterPro" id="IPR033479">
    <property type="entry name" value="dCache_1"/>
</dbReference>
<keyword evidence="13 14" id="KW-0472">Membrane</keyword>
<evidence type="ECO:0000256" key="2">
    <source>
        <dbReference type="ARBA" id="ARBA00004651"/>
    </source>
</evidence>
<dbReference type="SUPFAM" id="SSF55874">
    <property type="entry name" value="ATPase domain of HSP90 chaperone/DNA topoisomerase II/histidine kinase"/>
    <property type="match status" value="1"/>
</dbReference>
<keyword evidence="12" id="KW-0902">Two-component regulatory system</keyword>
<dbReference type="InterPro" id="IPR003660">
    <property type="entry name" value="HAMP_dom"/>
</dbReference>
<evidence type="ECO:0000259" key="16">
    <source>
        <dbReference type="PROSITE" id="PS50885"/>
    </source>
</evidence>
<feature type="domain" description="HAMP" evidence="16">
    <location>
        <begin position="323"/>
        <end position="376"/>
    </location>
</feature>
<dbReference type="RefSeq" id="WP_378099749.1">
    <property type="nucleotide sequence ID" value="NZ_JBHSEP010000017.1"/>
</dbReference>
<keyword evidence="11 14" id="KW-1133">Transmembrane helix</keyword>
<dbReference type="SUPFAM" id="SSF158472">
    <property type="entry name" value="HAMP domain-like"/>
    <property type="match status" value="1"/>
</dbReference>
<dbReference type="PROSITE" id="PS50885">
    <property type="entry name" value="HAMP"/>
    <property type="match status" value="1"/>
</dbReference>
<comment type="subcellular location">
    <subcellularLocation>
        <location evidence="2">Cell membrane</location>
        <topology evidence="2">Multi-pass membrane protein</topology>
    </subcellularLocation>
</comment>
<evidence type="ECO:0000259" key="15">
    <source>
        <dbReference type="PROSITE" id="PS50109"/>
    </source>
</evidence>
<feature type="domain" description="Histidine kinase" evidence="15">
    <location>
        <begin position="397"/>
        <end position="590"/>
    </location>
</feature>
<dbReference type="InterPro" id="IPR036890">
    <property type="entry name" value="HATPase_C_sf"/>
</dbReference>
<evidence type="ECO:0000256" key="10">
    <source>
        <dbReference type="ARBA" id="ARBA00022840"/>
    </source>
</evidence>
<comment type="catalytic activity">
    <reaction evidence="1">
        <text>ATP + protein L-histidine = ADP + protein N-phospho-L-histidine.</text>
        <dbReference type="EC" id="2.7.13.3"/>
    </reaction>
</comment>
<evidence type="ECO:0000256" key="6">
    <source>
        <dbReference type="ARBA" id="ARBA00022679"/>
    </source>
</evidence>
<dbReference type="EC" id="2.7.13.3" evidence="3"/>
<evidence type="ECO:0000256" key="1">
    <source>
        <dbReference type="ARBA" id="ARBA00000085"/>
    </source>
</evidence>
<dbReference type="SMART" id="SM00387">
    <property type="entry name" value="HATPase_c"/>
    <property type="match status" value="1"/>
</dbReference>
<evidence type="ECO:0000256" key="14">
    <source>
        <dbReference type="SAM" id="Phobius"/>
    </source>
</evidence>
<dbReference type="Pfam" id="PF00672">
    <property type="entry name" value="HAMP"/>
    <property type="match status" value="1"/>
</dbReference>
<evidence type="ECO:0000313" key="18">
    <source>
        <dbReference type="Proteomes" id="UP001596028"/>
    </source>
</evidence>
<dbReference type="InterPro" id="IPR004358">
    <property type="entry name" value="Sig_transdc_His_kin-like_C"/>
</dbReference>
<evidence type="ECO:0000256" key="7">
    <source>
        <dbReference type="ARBA" id="ARBA00022692"/>
    </source>
</evidence>
<name>A0ABV9FF34_9BACL</name>
<dbReference type="Pfam" id="PF02518">
    <property type="entry name" value="HATPase_c"/>
    <property type="match status" value="1"/>
</dbReference>
<accession>A0ABV9FF34</accession>
<dbReference type="PRINTS" id="PR00344">
    <property type="entry name" value="BCTRLSENSOR"/>
</dbReference>
<keyword evidence="5" id="KW-0597">Phosphoprotein</keyword>
<dbReference type="GO" id="GO:0004673">
    <property type="term" value="F:protein histidine kinase activity"/>
    <property type="evidence" value="ECO:0007669"/>
    <property type="project" value="UniProtKB-EC"/>
</dbReference>
<dbReference type="PANTHER" id="PTHR34220:SF11">
    <property type="entry name" value="SENSOR PROTEIN KINASE HPTS"/>
    <property type="match status" value="1"/>
</dbReference>
<dbReference type="PANTHER" id="PTHR34220">
    <property type="entry name" value="SENSOR HISTIDINE KINASE YPDA"/>
    <property type="match status" value="1"/>
</dbReference>
<reference evidence="18" key="1">
    <citation type="journal article" date="2019" name="Int. J. Syst. Evol. Microbiol.">
        <title>The Global Catalogue of Microorganisms (GCM) 10K type strain sequencing project: providing services to taxonomists for standard genome sequencing and annotation.</title>
        <authorList>
            <consortium name="The Broad Institute Genomics Platform"/>
            <consortium name="The Broad Institute Genome Sequencing Center for Infectious Disease"/>
            <person name="Wu L."/>
            <person name="Ma J."/>
        </authorList>
    </citation>
    <scope>NUCLEOTIDE SEQUENCE [LARGE SCALE GENOMIC DNA]</scope>
    <source>
        <strain evidence="18">CCUG 49571</strain>
    </source>
</reference>
<dbReference type="Pfam" id="PF06580">
    <property type="entry name" value="His_kinase"/>
    <property type="match status" value="1"/>
</dbReference>
<keyword evidence="9 17" id="KW-0418">Kinase</keyword>
<dbReference type="InterPro" id="IPR050640">
    <property type="entry name" value="Bact_2-comp_sensor_kinase"/>
</dbReference>
<dbReference type="InterPro" id="IPR005467">
    <property type="entry name" value="His_kinase_dom"/>
</dbReference>
<evidence type="ECO:0000256" key="3">
    <source>
        <dbReference type="ARBA" id="ARBA00012438"/>
    </source>
</evidence>
<keyword evidence="4" id="KW-1003">Cell membrane</keyword>
<evidence type="ECO:0000256" key="11">
    <source>
        <dbReference type="ARBA" id="ARBA00022989"/>
    </source>
</evidence>
<keyword evidence="7 14" id="KW-0812">Transmembrane</keyword>
<gene>
    <name evidence="17" type="ORF">ACFO3S_20105</name>
</gene>
<dbReference type="Gene3D" id="3.30.565.10">
    <property type="entry name" value="Histidine kinase-like ATPase, C-terminal domain"/>
    <property type="match status" value="1"/>
</dbReference>
<sequence length="590" mass="67920">MKTRMFVRPFSMLNKMMLMFFFVILGLTSVIAITSYAITARSVEKELNVSNLALLSSISDKIDLFVDEIDGMADMIYLNRDIQEALRTTNDAERYRLEYIIKDLWTQQRLRFGTVKYQINIYSLEDEYHFNVRSTEMMTETVRPLSEIRREEWYDSLLRQRELQRWLTEKEVFDSQGNRYFTLARPLNDLREHRMTGLLLMSIDESILRALYSNAHTESSQVQILNSAGQLLSGTEGDVREESDLRELVGKIGTNTSGYFVEDRNDRKSIVFYYQNEKTGWYIVQSIPLPFLLNFMSTIKTWMVVVSLLCVCMAIALSYWTSRRIYKPIFKLKDSMKLVETGMLATPTVDVHRQDEIGVLNRGFVKMIDETRRLLHRLVEEEKKKRQLELASLHAQINHHFLYNTLSAIRGMIYLGNARSANAMIIALVKLLKRTLNTKEELVTVEEEIDSVKNYALIQQHRFPCFELQVEVEDEARPLKILKLIVQPFIENAILHGFKAREDGNGVIAVRVQAGEALRVEIEDNGAGMDEETRKGLLAAHKPSSVGGGGIGVSNVQERIQLHYGSQYFTEIESKPGQGTKVTLILPVIK</sequence>
<dbReference type="InterPro" id="IPR010559">
    <property type="entry name" value="Sig_transdc_His_kin_internal"/>
</dbReference>
<comment type="caution">
    <text evidence="17">The sequence shown here is derived from an EMBL/GenBank/DDBJ whole genome shotgun (WGS) entry which is preliminary data.</text>
</comment>
<evidence type="ECO:0000256" key="4">
    <source>
        <dbReference type="ARBA" id="ARBA00022475"/>
    </source>
</evidence>
<dbReference type="CDD" id="cd06225">
    <property type="entry name" value="HAMP"/>
    <property type="match status" value="1"/>
</dbReference>